<dbReference type="Proteomes" id="UP000093962">
    <property type="component" value="Unassembled WGS sequence"/>
</dbReference>
<dbReference type="InterPro" id="IPR025668">
    <property type="entry name" value="Tnp_DDE_dom"/>
</dbReference>
<dbReference type="RefSeq" id="WP_061003426.1">
    <property type="nucleotide sequence ID" value="NZ_LSKA01000270.1"/>
</dbReference>
<protein>
    <submittedName>
        <fullName evidence="2">Transposase</fullName>
    </submittedName>
</protein>
<proteinExistence type="predicted"/>
<accession>A0A1A0MPC6</accession>
<feature type="domain" description="Transposase DDE" evidence="1">
    <location>
        <begin position="6"/>
        <end position="465"/>
    </location>
</feature>
<comment type="caution">
    <text evidence="2">The sequence shown here is derived from an EMBL/GenBank/DDBJ whole genome shotgun (WGS) entry which is preliminary data.</text>
</comment>
<sequence length="468" mass="50503">MKNIAVTRRVKVSADGHGVVSHAGMGMLRELADRTGLSAQVTAALADTYRGPWVYAPGEVFADLAAAVADGADCIDAVGQLCGDREHVLGAKASTTTMWRLIDQRIDAAHLPGVRAARAAARAAAWAAGAAPTTEGWLHIDIDATLVIDHSDNKAGAAPTWKKTFGLHPLLAFLDRPEIAGGEALAGLLRAGNAGSNTASDHVIVLHQALASLPPRWRPDPDHPDHRQAPKVLVRSDTAGATHRFADACRAAGVGFSFGYPVDVRVQDAVDTLTLGDCWYPAIDTDGGIRDGAWVAEATDLVNLASWPTGTRLILRKERPHPGAQLRFTDADGMRVTAFITDTGAGVIAGQVAGLELRHRQHARIEDRIRELKATGLRNLPCQSFWANAAWLEIVLAATDLVTWTRLIGFTDHPQLGRCEVQTFRYRVLHVAARITRSARQTQLRIDVTWRWATAIAAAWHRIRTAFG</sequence>
<gene>
    <name evidence="2" type="ORF">A5642_20410</name>
</gene>
<organism evidence="2 3">
    <name type="scientific">Mycolicibacterium mucogenicum</name>
    <name type="common">Mycobacterium mucogenicum</name>
    <dbReference type="NCBI Taxonomy" id="56689"/>
    <lineage>
        <taxon>Bacteria</taxon>
        <taxon>Bacillati</taxon>
        <taxon>Actinomycetota</taxon>
        <taxon>Actinomycetes</taxon>
        <taxon>Mycobacteriales</taxon>
        <taxon>Mycobacteriaceae</taxon>
        <taxon>Mycolicibacterium</taxon>
    </lineage>
</organism>
<dbReference type="Pfam" id="PF13701">
    <property type="entry name" value="DDE_Tnp_1_4"/>
    <property type="match status" value="1"/>
</dbReference>
<reference evidence="2 3" key="1">
    <citation type="submission" date="2016-06" db="EMBL/GenBank/DDBJ databases">
        <authorList>
            <person name="Kjaerup R.B."/>
            <person name="Dalgaard T.S."/>
            <person name="Juul-Madsen H.R."/>
        </authorList>
    </citation>
    <scope>NUCLEOTIDE SEQUENCE [LARGE SCALE GENOMIC DNA]</scope>
    <source>
        <strain evidence="2 3">1199456.5</strain>
    </source>
</reference>
<evidence type="ECO:0000259" key="1">
    <source>
        <dbReference type="Pfam" id="PF13701"/>
    </source>
</evidence>
<evidence type="ECO:0000313" key="3">
    <source>
        <dbReference type="Proteomes" id="UP000093962"/>
    </source>
</evidence>
<evidence type="ECO:0000313" key="2">
    <source>
        <dbReference type="EMBL" id="OBA87265.1"/>
    </source>
</evidence>
<dbReference type="AlphaFoldDB" id="A0A1A0MPC6"/>
<dbReference type="EMBL" id="LZSF01000129">
    <property type="protein sequence ID" value="OBA87265.1"/>
    <property type="molecule type" value="Genomic_DNA"/>
</dbReference>
<dbReference type="NCBIfam" id="NF033539">
    <property type="entry name" value="transpos_IS1380"/>
    <property type="match status" value="1"/>
</dbReference>
<name>A0A1A0MPC6_MYCMU</name>
<dbReference type="OrthoDB" id="3254802at2"/>
<dbReference type="InterPro" id="IPR047960">
    <property type="entry name" value="Transpos_IS1380"/>
</dbReference>